<keyword evidence="4 7" id="KW-0808">Transferase</keyword>
<dbReference type="eggNOG" id="COG1215">
    <property type="taxonomic scope" value="Bacteria"/>
</dbReference>
<keyword evidence="5" id="KW-0472">Membrane</keyword>
<dbReference type="CAZy" id="GT2">
    <property type="family name" value="Glycosyltransferase Family 2"/>
</dbReference>
<comment type="subcellular location">
    <subcellularLocation>
        <location evidence="1">Cell membrane</location>
    </subcellularLocation>
</comment>
<feature type="domain" description="Glycosyltransferase 2-like" evidence="6">
    <location>
        <begin position="4"/>
        <end position="121"/>
    </location>
</feature>
<dbReference type="Proteomes" id="UP000001887">
    <property type="component" value="Chromosome"/>
</dbReference>
<evidence type="ECO:0000256" key="1">
    <source>
        <dbReference type="ARBA" id="ARBA00004236"/>
    </source>
</evidence>
<dbReference type="PANTHER" id="PTHR43646">
    <property type="entry name" value="GLYCOSYLTRANSFERASE"/>
    <property type="match status" value="1"/>
</dbReference>
<dbReference type="InterPro" id="IPR026461">
    <property type="entry name" value="Trfase_2_rSAM/seldom_assoc"/>
</dbReference>
<evidence type="ECO:0000256" key="3">
    <source>
        <dbReference type="ARBA" id="ARBA00022676"/>
    </source>
</evidence>
<dbReference type="SUPFAM" id="SSF53448">
    <property type="entry name" value="Nucleotide-diphospho-sugar transferases"/>
    <property type="match status" value="1"/>
</dbReference>
<dbReference type="KEGG" id="psl:Psta_3597"/>
<dbReference type="Pfam" id="PF00535">
    <property type="entry name" value="Glycos_transf_2"/>
    <property type="match status" value="1"/>
</dbReference>
<name>D2QZ66_PIRSD</name>
<proteinExistence type="predicted"/>
<reference evidence="7 8" key="1">
    <citation type="journal article" date="2009" name="Stand. Genomic Sci.">
        <title>Complete genome sequence of Pirellula staleyi type strain (ATCC 27377).</title>
        <authorList>
            <person name="Clum A."/>
            <person name="Tindall B.J."/>
            <person name="Sikorski J."/>
            <person name="Ivanova N."/>
            <person name="Mavrommatis K."/>
            <person name="Lucas S."/>
            <person name="Glavina del Rio T."/>
            <person name="Nolan M."/>
            <person name="Chen F."/>
            <person name="Tice H."/>
            <person name="Pitluck S."/>
            <person name="Cheng J.F."/>
            <person name="Chertkov O."/>
            <person name="Brettin T."/>
            <person name="Han C."/>
            <person name="Detter J.C."/>
            <person name="Kuske C."/>
            <person name="Bruce D."/>
            <person name="Goodwin L."/>
            <person name="Ovchinikova G."/>
            <person name="Pati A."/>
            <person name="Mikhailova N."/>
            <person name="Chen A."/>
            <person name="Palaniappan K."/>
            <person name="Land M."/>
            <person name="Hauser L."/>
            <person name="Chang Y.J."/>
            <person name="Jeffries C.D."/>
            <person name="Chain P."/>
            <person name="Rohde M."/>
            <person name="Goker M."/>
            <person name="Bristow J."/>
            <person name="Eisen J.A."/>
            <person name="Markowitz V."/>
            <person name="Hugenholtz P."/>
            <person name="Kyrpides N.C."/>
            <person name="Klenk H.P."/>
            <person name="Lapidus A."/>
        </authorList>
    </citation>
    <scope>NUCLEOTIDE SEQUENCE [LARGE SCALE GENOMIC DNA]</scope>
    <source>
        <strain evidence="8">ATCC 27377 / DSM 6068 / ICPB 4128</strain>
    </source>
</reference>
<gene>
    <name evidence="7" type="ordered locus">Psta_3597</name>
</gene>
<accession>D2QZ66</accession>
<evidence type="ECO:0000313" key="7">
    <source>
        <dbReference type="EMBL" id="ADB18258.1"/>
    </source>
</evidence>
<keyword evidence="3" id="KW-0328">Glycosyltransferase</keyword>
<evidence type="ECO:0000256" key="5">
    <source>
        <dbReference type="ARBA" id="ARBA00023136"/>
    </source>
</evidence>
<keyword evidence="8" id="KW-1185">Reference proteome</keyword>
<dbReference type="CDD" id="cd02522">
    <property type="entry name" value="GT_2_like_a"/>
    <property type="match status" value="1"/>
</dbReference>
<dbReference type="PANTHER" id="PTHR43646:SF2">
    <property type="entry name" value="GLYCOSYLTRANSFERASE 2-LIKE DOMAIN-CONTAINING PROTEIN"/>
    <property type="match status" value="1"/>
</dbReference>
<dbReference type="HOGENOM" id="CLU_025996_17_3_0"/>
<dbReference type="AlphaFoldDB" id="D2QZ66"/>
<evidence type="ECO:0000256" key="2">
    <source>
        <dbReference type="ARBA" id="ARBA00022475"/>
    </source>
</evidence>
<dbReference type="GO" id="GO:0005886">
    <property type="term" value="C:plasma membrane"/>
    <property type="evidence" value="ECO:0007669"/>
    <property type="project" value="UniProtKB-SubCell"/>
</dbReference>
<dbReference type="InterPro" id="IPR029044">
    <property type="entry name" value="Nucleotide-diphossugar_trans"/>
</dbReference>
<organism evidence="7 8">
    <name type="scientific">Pirellula staleyi (strain ATCC 27377 / DSM 6068 / ICPB 4128)</name>
    <name type="common">Pirella staleyi</name>
    <dbReference type="NCBI Taxonomy" id="530564"/>
    <lineage>
        <taxon>Bacteria</taxon>
        <taxon>Pseudomonadati</taxon>
        <taxon>Planctomycetota</taxon>
        <taxon>Planctomycetia</taxon>
        <taxon>Pirellulales</taxon>
        <taxon>Pirellulaceae</taxon>
        <taxon>Pirellula</taxon>
    </lineage>
</organism>
<dbReference type="Gene3D" id="3.90.550.10">
    <property type="entry name" value="Spore Coat Polysaccharide Biosynthesis Protein SpsA, Chain A"/>
    <property type="match status" value="1"/>
</dbReference>
<evidence type="ECO:0000256" key="4">
    <source>
        <dbReference type="ARBA" id="ARBA00022679"/>
    </source>
</evidence>
<dbReference type="EMBL" id="CP001848">
    <property type="protein sequence ID" value="ADB18258.1"/>
    <property type="molecule type" value="Genomic_DNA"/>
</dbReference>
<dbReference type="NCBIfam" id="TIGR04283">
    <property type="entry name" value="glyco_like_mftF"/>
    <property type="match status" value="1"/>
</dbReference>
<evidence type="ECO:0000259" key="6">
    <source>
        <dbReference type="Pfam" id="PF00535"/>
    </source>
</evidence>
<evidence type="ECO:0000313" key="8">
    <source>
        <dbReference type="Proteomes" id="UP000001887"/>
    </source>
</evidence>
<sequence>MRWSVIIPAINEQGHIRAAIESAHQAGASEVIVADGGSSDETRTIASSLGALVVESCPGRARQQNAGAQLASEPMLLFLHADSQLLIEPSLPPLATLFDQPHFRHGGLRQRIDSPRWAYRLIERGNALRARYRGLLYGDQALFMRRDFFDELGGFAELPLMEDVELSTRARQISWPVLLPHVVRISPRRWERDGIVRRTLKNWSLLARYRLGTSAAKLAAEYRRHDTPATDRTKS</sequence>
<dbReference type="InterPro" id="IPR001173">
    <property type="entry name" value="Glyco_trans_2-like"/>
</dbReference>
<keyword evidence="2" id="KW-1003">Cell membrane</keyword>
<dbReference type="STRING" id="530564.Psta_3597"/>
<dbReference type="GO" id="GO:0016757">
    <property type="term" value="F:glycosyltransferase activity"/>
    <property type="evidence" value="ECO:0007669"/>
    <property type="project" value="UniProtKB-KW"/>
</dbReference>
<dbReference type="OrthoDB" id="9806525at2"/>
<protein>
    <submittedName>
        <fullName evidence="7">Glycosyl transferase family 2</fullName>
    </submittedName>
</protein>